<dbReference type="KEGG" id="elut:CKA38_05110"/>
<dbReference type="AlphaFoldDB" id="A0A2U8E1P9"/>
<evidence type="ECO:0000313" key="3">
    <source>
        <dbReference type="EMBL" id="AWI08715.1"/>
    </source>
</evidence>
<feature type="signal peptide" evidence="1">
    <location>
        <begin position="1"/>
        <end position="21"/>
    </location>
</feature>
<dbReference type="InterPro" id="IPR032710">
    <property type="entry name" value="NTF2-like_dom_sf"/>
</dbReference>
<dbReference type="PROSITE" id="PS51257">
    <property type="entry name" value="PROKAR_LIPOPROTEIN"/>
    <property type="match status" value="1"/>
</dbReference>
<evidence type="ECO:0000259" key="2">
    <source>
        <dbReference type="Pfam" id="PF14534"/>
    </source>
</evidence>
<dbReference type="EMBL" id="CP023004">
    <property type="protein sequence ID" value="AWI08715.1"/>
    <property type="molecule type" value="Genomic_DNA"/>
</dbReference>
<feature type="domain" description="DUF4440" evidence="2">
    <location>
        <begin position="34"/>
        <end position="136"/>
    </location>
</feature>
<accession>A0A2U8E1P9</accession>
<dbReference type="SUPFAM" id="SSF54427">
    <property type="entry name" value="NTF2-like"/>
    <property type="match status" value="1"/>
</dbReference>
<keyword evidence="4" id="KW-1185">Reference proteome</keyword>
<dbReference type="Gene3D" id="3.10.450.50">
    <property type="match status" value="1"/>
</dbReference>
<protein>
    <submittedName>
        <fullName evidence="3">DUF4440 domain-containing protein</fullName>
    </submittedName>
</protein>
<evidence type="ECO:0000313" key="4">
    <source>
        <dbReference type="Proteomes" id="UP000244896"/>
    </source>
</evidence>
<proteinExistence type="predicted"/>
<keyword evidence="1" id="KW-0732">Signal</keyword>
<dbReference type="OrthoDB" id="5383110at2"/>
<evidence type="ECO:0000256" key="1">
    <source>
        <dbReference type="SAM" id="SignalP"/>
    </source>
</evidence>
<dbReference type="RefSeq" id="WP_108824525.1">
    <property type="nucleotide sequence ID" value="NZ_CP023004.1"/>
</dbReference>
<dbReference type="Proteomes" id="UP000244896">
    <property type="component" value="Chromosome"/>
</dbReference>
<reference evidence="3 4" key="1">
    <citation type="journal article" date="2018" name="Syst. Appl. Microbiol.">
        <title>Ereboglobus luteus gen. nov. sp. nov. from cockroach guts, and new insights into the oxygen relationship of the genera Opitutus and Didymococcus (Verrucomicrobia: Opitutaceae).</title>
        <authorList>
            <person name="Tegtmeier D."/>
            <person name="Belitz A."/>
            <person name="Radek R."/>
            <person name="Heimerl T."/>
            <person name="Brune A."/>
        </authorList>
    </citation>
    <scope>NUCLEOTIDE SEQUENCE [LARGE SCALE GENOMIC DNA]</scope>
    <source>
        <strain evidence="3 4">Ho45</strain>
    </source>
</reference>
<dbReference type="Pfam" id="PF14534">
    <property type="entry name" value="DUF4440"/>
    <property type="match status" value="1"/>
</dbReference>
<dbReference type="InterPro" id="IPR027843">
    <property type="entry name" value="DUF4440"/>
</dbReference>
<name>A0A2U8E1P9_9BACT</name>
<organism evidence="3 4">
    <name type="scientific">Ereboglobus luteus</name>
    <dbReference type="NCBI Taxonomy" id="1796921"/>
    <lineage>
        <taxon>Bacteria</taxon>
        <taxon>Pseudomonadati</taxon>
        <taxon>Verrucomicrobiota</taxon>
        <taxon>Opitutia</taxon>
        <taxon>Opitutales</taxon>
        <taxon>Opitutaceae</taxon>
        <taxon>Ereboglobus</taxon>
    </lineage>
</organism>
<feature type="chain" id="PRO_5016074097" evidence="1">
    <location>
        <begin position="22"/>
        <end position="144"/>
    </location>
</feature>
<sequence>MKKFLILCLFPVLALMSSCNAQSSNDERDVAVAAEKLRAAMLSAKAADLNAIAADNLLYGHSSGRLETKTEFVDTIVSGRSVFVTIDITDQKIKVTGDTAIVCHTFTAKTNDSGKPGNVKIGIMLVWQKQKGEWKLLGRQAFRK</sequence>
<gene>
    <name evidence="3" type="ORF">CKA38_05110</name>
</gene>